<dbReference type="RefSeq" id="WP_003351033.1">
    <property type="nucleotide sequence ID" value="NZ_AFEU01000001.1"/>
</dbReference>
<evidence type="ECO:0000313" key="1">
    <source>
        <dbReference type="EMBL" id="EIJ82224.1"/>
    </source>
</evidence>
<accession>I3E6V3</accession>
<dbReference type="STRING" id="997296.PB1_04810"/>
<comment type="caution">
    <text evidence="1">The sequence shown here is derived from an EMBL/GenBank/DDBJ whole genome shotgun (WGS) entry which is preliminary data.</text>
</comment>
<proteinExistence type="predicted"/>
<name>I3E6V3_BACMT</name>
<dbReference type="AlphaFoldDB" id="I3E6V3"/>
<sequence length="62" mass="7023">MEEFVGFCSECGKQIYCIDGFLNGVVSDDKKGCIAFSAQKKMRRTPLTLQKRRLTISIRPHA</sequence>
<protein>
    <submittedName>
        <fullName evidence="1">Uncharacterized protein</fullName>
    </submittedName>
</protein>
<dbReference type="EMBL" id="AFEU01000001">
    <property type="protein sequence ID" value="EIJ82224.1"/>
    <property type="molecule type" value="Genomic_DNA"/>
</dbReference>
<reference evidence="1 2" key="1">
    <citation type="journal article" date="2012" name="Appl. Environ. Microbiol.">
        <title>Genome Sequence of Thermotolerant Bacillus methanolicus: Features and Regulation Related to Methylotrophy and Production of L-Lysine and L-Glutamate from Methanol.</title>
        <authorList>
            <person name="Heggeset T.M."/>
            <person name="Krog A."/>
            <person name="Balzer S."/>
            <person name="Wentzel A."/>
            <person name="Ellingsen T.E."/>
            <person name="Brautaset T."/>
        </authorList>
    </citation>
    <scope>NUCLEOTIDE SEQUENCE [LARGE SCALE GENOMIC DNA]</scope>
    <source>
        <strain evidence="1 2">PB1</strain>
    </source>
</reference>
<dbReference type="OrthoDB" id="9799092at2"/>
<dbReference type="Proteomes" id="UP000010523">
    <property type="component" value="Unassembled WGS sequence"/>
</dbReference>
<organism evidence="1 2">
    <name type="scientific">Bacillus methanolicus PB1</name>
    <dbReference type="NCBI Taxonomy" id="997296"/>
    <lineage>
        <taxon>Bacteria</taxon>
        <taxon>Bacillati</taxon>
        <taxon>Bacillota</taxon>
        <taxon>Bacilli</taxon>
        <taxon>Bacillales</taxon>
        <taxon>Bacillaceae</taxon>
        <taxon>Bacillus</taxon>
    </lineage>
</organism>
<dbReference type="PATRIC" id="fig|997296.3.peg.1044"/>
<evidence type="ECO:0000313" key="2">
    <source>
        <dbReference type="Proteomes" id="UP000010523"/>
    </source>
</evidence>
<dbReference type="eggNOG" id="ENOG5033MIW">
    <property type="taxonomic scope" value="Bacteria"/>
</dbReference>
<keyword evidence="2" id="KW-1185">Reference proteome</keyword>
<gene>
    <name evidence="1" type="ORF">PB1_04810</name>
</gene>